<sequence>DNTVLPSNRAENATRSLSGHKESQSQGLKQCISAQNVPDPFRSVEKLHEFLPDCEKIPGPSQHLQVTQWMAFIDGKEKHDAFNSRMEENPPSTTQASAKKSPSSQQQQLQCEKDAKSSEQGQRKGTSHKTLRTGLQNPKDSAGCHGKCISDGQNNDGISEKGGRQIKISEMILDILDCIPNLYIAINDVKSHISDKNSLIFNNLRTNNLSLSQINETLMCFEKVLRTIKASNNDNSFGNKLNEQSSIIEELTDKYSKFNIDAISETRIKQAISIIKEDNKKVLYDIENFFTEVKTYTISLKKCFDTSQQEVSRLTMKLDQVTSDNTRQTELWQELTHKKDMYKIEVINLIQSFQNEFRNSQRCSNSKMNDIEQLLHTLPRISTPLNQNEGTRIPNPQVLNVESSQ</sequence>
<feature type="region of interest" description="Disordered" evidence="1">
    <location>
        <begin position="83"/>
        <end position="159"/>
    </location>
</feature>
<feature type="region of interest" description="Disordered" evidence="1">
    <location>
        <begin position="1"/>
        <end position="28"/>
    </location>
</feature>
<dbReference type="Proteomes" id="UP000765509">
    <property type="component" value="Unassembled WGS sequence"/>
</dbReference>
<evidence type="ECO:0000313" key="2">
    <source>
        <dbReference type="EMBL" id="MBW0504381.1"/>
    </source>
</evidence>
<reference evidence="2" key="1">
    <citation type="submission" date="2021-03" db="EMBL/GenBank/DDBJ databases">
        <title>Draft genome sequence of rust myrtle Austropuccinia psidii MF-1, a brazilian biotype.</title>
        <authorList>
            <person name="Quecine M.C."/>
            <person name="Pachon D.M.R."/>
            <person name="Bonatelli M.L."/>
            <person name="Correr F.H."/>
            <person name="Franceschini L.M."/>
            <person name="Leite T.F."/>
            <person name="Margarido G.R.A."/>
            <person name="Almeida C.A."/>
            <person name="Ferrarezi J.A."/>
            <person name="Labate C.A."/>
        </authorList>
    </citation>
    <scope>NUCLEOTIDE SEQUENCE</scope>
    <source>
        <strain evidence="2">MF-1</strain>
    </source>
</reference>
<dbReference type="AlphaFoldDB" id="A0A9Q3DPR9"/>
<proteinExistence type="predicted"/>
<accession>A0A9Q3DPR9</accession>
<evidence type="ECO:0000313" key="3">
    <source>
        <dbReference type="Proteomes" id="UP000765509"/>
    </source>
</evidence>
<feature type="compositionally biased region" description="Low complexity" evidence="1">
    <location>
        <begin position="92"/>
        <end position="108"/>
    </location>
</feature>
<organism evidence="2 3">
    <name type="scientific">Austropuccinia psidii MF-1</name>
    <dbReference type="NCBI Taxonomy" id="1389203"/>
    <lineage>
        <taxon>Eukaryota</taxon>
        <taxon>Fungi</taxon>
        <taxon>Dikarya</taxon>
        <taxon>Basidiomycota</taxon>
        <taxon>Pucciniomycotina</taxon>
        <taxon>Pucciniomycetes</taxon>
        <taxon>Pucciniales</taxon>
        <taxon>Sphaerophragmiaceae</taxon>
        <taxon>Austropuccinia</taxon>
    </lineage>
</organism>
<comment type="caution">
    <text evidence="2">The sequence shown here is derived from an EMBL/GenBank/DDBJ whole genome shotgun (WGS) entry which is preliminary data.</text>
</comment>
<name>A0A9Q3DPR9_9BASI</name>
<protein>
    <submittedName>
        <fullName evidence="2">Uncharacterized protein</fullName>
    </submittedName>
</protein>
<evidence type="ECO:0000256" key="1">
    <source>
        <dbReference type="SAM" id="MobiDB-lite"/>
    </source>
</evidence>
<keyword evidence="3" id="KW-1185">Reference proteome</keyword>
<dbReference type="EMBL" id="AVOT02017892">
    <property type="protein sequence ID" value="MBW0504381.1"/>
    <property type="molecule type" value="Genomic_DNA"/>
</dbReference>
<feature type="non-terminal residue" evidence="2">
    <location>
        <position position="1"/>
    </location>
</feature>
<feature type="compositionally biased region" description="Polar residues" evidence="1">
    <location>
        <begin position="1"/>
        <end position="17"/>
    </location>
</feature>
<gene>
    <name evidence="2" type="ORF">O181_044096</name>
</gene>